<dbReference type="Proteomes" id="UP000187203">
    <property type="component" value="Unassembled WGS sequence"/>
</dbReference>
<evidence type="ECO:0000313" key="3">
    <source>
        <dbReference type="Proteomes" id="UP000187203"/>
    </source>
</evidence>
<organism evidence="2 3">
    <name type="scientific">Corchorus olitorius</name>
    <dbReference type="NCBI Taxonomy" id="93759"/>
    <lineage>
        <taxon>Eukaryota</taxon>
        <taxon>Viridiplantae</taxon>
        <taxon>Streptophyta</taxon>
        <taxon>Embryophyta</taxon>
        <taxon>Tracheophyta</taxon>
        <taxon>Spermatophyta</taxon>
        <taxon>Magnoliopsida</taxon>
        <taxon>eudicotyledons</taxon>
        <taxon>Gunneridae</taxon>
        <taxon>Pentapetalae</taxon>
        <taxon>rosids</taxon>
        <taxon>malvids</taxon>
        <taxon>Malvales</taxon>
        <taxon>Malvaceae</taxon>
        <taxon>Grewioideae</taxon>
        <taxon>Apeibeae</taxon>
        <taxon>Corchorus</taxon>
    </lineage>
</organism>
<dbReference type="AlphaFoldDB" id="A0A1R3HNG8"/>
<name>A0A1R3HNG8_9ROSI</name>
<feature type="transmembrane region" description="Helical" evidence="1">
    <location>
        <begin position="102"/>
        <end position="122"/>
    </location>
</feature>
<keyword evidence="1" id="KW-0812">Transmembrane</keyword>
<dbReference type="OrthoDB" id="998202at2759"/>
<keyword evidence="3" id="KW-1185">Reference proteome</keyword>
<evidence type="ECO:0000256" key="1">
    <source>
        <dbReference type="SAM" id="Phobius"/>
    </source>
</evidence>
<dbReference type="EMBL" id="AWUE01019716">
    <property type="protein sequence ID" value="OMO71919.1"/>
    <property type="molecule type" value="Genomic_DNA"/>
</dbReference>
<comment type="caution">
    <text evidence="2">The sequence shown here is derived from an EMBL/GenBank/DDBJ whole genome shotgun (WGS) entry which is preliminary data.</text>
</comment>
<feature type="transmembrane region" description="Helical" evidence="1">
    <location>
        <begin position="75"/>
        <end position="96"/>
    </location>
</feature>
<reference evidence="3" key="1">
    <citation type="submission" date="2013-09" db="EMBL/GenBank/DDBJ databases">
        <title>Corchorus olitorius genome sequencing.</title>
        <authorList>
            <person name="Alam M."/>
            <person name="Haque M.S."/>
            <person name="Islam M.S."/>
            <person name="Emdad E.M."/>
            <person name="Islam M.M."/>
            <person name="Ahmed B."/>
            <person name="Halim A."/>
            <person name="Hossen Q.M.M."/>
            <person name="Hossain M.Z."/>
            <person name="Ahmed R."/>
            <person name="Khan M.M."/>
            <person name="Islam R."/>
            <person name="Rashid M.M."/>
            <person name="Khan S.A."/>
            <person name="Rahman M.S."/>
            <person name="Alam M."/>
            <person name="Yahiya A.S."/>
            <person name="Khan M.S."/>
            <person name="Azam M.S."/>
            <person name="Haque T."/>
            <person name="Lashkar M.Z.H."/>
            <person name="Akhand A.I."/>
            <person name="Morshed G."/>
            <person name="Roy S."/>
            <person name="Uddin K.S."/>
            <person name="Rabeya T."/>
            <person name="Hossain A.S."/>
            <person name="Chowdhury A."/>
            <person name="Snigdha A.R."/>
            <person name="Mortoza M.S."/>
            <person name="Matin S.A."/>
            <person name="Hoque S.M.E."/>
            <person name="Islam M.K."/>
            <person name="Roy D.K."/>
            <person name="Haider R."/>
            <person name="Moosa M.M."/>
            <person name="Elias S.M."/>
            <person name="Hasan A.M."/>
            <person name="Jahan S."/>
            <person name="Shafiuddin M."/>
            <person name="Mahmood N."/>
            <person name="Shommy N.S."/>
        </authorList>
    </citation>
    <scope>NUCLEOTIDE SEQUENCE [LARGE SCALE GENOMIC DNA]</scope>
    <source>
        <strain evidence="3">cv. O-4</strain>
    </source>
</reference>
<accession>A0A1R3HNG8</accession>
<proteinExistence type="predicted"/>
<keyword evidence="1" id="KW-1133">Transmembrane helix</keyword>
<evidence type="ECO:0000313" key="2">
    <source>
        <dbReference type="EMBL" id="OMO71919.1"/>
    </source>
</evidence>
<feature type="transmembrane region" description="Helical" evidence="1">
    <location>
        <begin position="42"/>
        <end position="63"/>
    </location>
</feature>
<sequence>MDLRYAIPPILNMILFLFLSSWNSRNYLVLISSISVVQQFSVLKVAAIIILAVILLLLFLFTSVEIPLILTPIRLRLHVGHFSIALTASFLASLFLPPSLFWAVYLLIVCLTPWHHALFQLLKQLFRWLSGAVKSFPVYLIIIAAAHRDEESRNAGPTDPSPIEVDVELGYDDLDYD</sequence>
<feature type="transmembrane region" description="Helical" evidence="1">
    <location>
        <begin position="5"/>
        <end position="22"/>
    </location>
</feature>
<gene>
    <name evidence="2" type="ORF">COLO4_27947</name>
</gene>
<keyword evidence="1" id="KW-0472">Membrane</keyword>
<protein>
    <submittedName>
        <fullName evidence="2">Uncharacterized protein</fullName>
    </submittedName>
</protein>